<dbReference type="RefSeq" id="WP_134110471.1">
    <property type="nucleotide sequence ID" value="NZ_SOCN01000001.1"/>
</dbReference>
<dbReference type="SUPFAM" id="SSF58100">
    <property type="entry name" value="Bacterial hemolysins"/>
    <property type="match status" value="1"/>
</dbReference>
<name>A0A4R7UCX1_9BACT</name>
<sequence length="60" mass="7162">MSQLIQSNKSFYETMKKYANKLLEIFNKNNVKDEEIKNAINNLLDELDELRIFVKKIINN</sequence>
<reference evidence="1 2" key="1">
    <citation type="submission" date="2019-03" db="EMBL/GenBank/DDBJ databases">
        <title>Genomic Encyclopedia of Archaeal and Bacterial Type Strains, Phase II (KMG-II): from individual species to whole genera.</title>
        <authorList>
            <person name="Goeker M."/>
        </authorList>
    </citation>
    <scope>NUCLEOTIDE SEQUENCE [LARGE SCALE GENOMIC DNA]</scope>
    <source>
        <strain evidence="1 2">ATCC 35214</strain>
    </source>
</reference>
<gene>
    <name evidence="1" type="ORF">BCF59_0257</name>
</gene>
<proteinExistence type="predicted"/>
<dbReference type="EMBL" id="SOCN01000001">
    <property type="protein sequence ID" value="TDV24298.1"/>
    <property type="molecule type" value="Genomic_DNA"/>
</dbReference>
<keyword evidence="2" id="KW-1185">Reference proteome</keyword>
<dbReference type="Proteomes" id="UP000295757">
    <property type="component" value="Unassembled WGS sequence"/>
</dbReference>
<accession>A0A4R7UCX1</accession>
<evidence type="ECO:0000313" key="1">
    <source>
        <dbReference type="EMBL" id="TDV24298.1"/>
    </source>
</evidence>
<evidence type="ECO:0000313" key="2">
    <source>
        <dbReference type="Proteomes" id="UP000295757"/>
    </source>
</evidence>
<dbReference type="AlphaFoldDB" id="A0A4R7UCX1"/>
<comment type="caution">
    <text evidence="1">The sequence shown here is derived from an EMBL/GenBank/DDBJ whole genome shotgun (WGS) entry which is preliminary data.</text>
</comment>
<organism evidence="1 2">
    <name type="scientific">Mycoplasmopsis mustelae</name>
    <dbReference type="NCBI Taxonomy" id="171289"/>
    <lineage>
        <taxon>Bacteria</taxon>
        <taxon>Bacillati</taxon>
        <taxon>Mycoplasmatota</taxon>
        <taxon>Mycoplasmoidales</taxon>
        <taxon>Metamycoplasmataceae</taxon>
        <taxon>Mycoplasmopsis</taxon>
    </lineage>
</organism>
<protein>
    <submittedName>
        <fullName evidence="1">Uncharacterized protein</fullName>
    </submittedName>
</protein>